<feature type="transmembrane region" description="Helical" evidence="1">
    <location>
        <begin position="159"/>
        <end position="177"/>
    </location>
</feature>
<dbReference type="Proteomes" id="UP000254569">
    <property type="component" value="Unassembled WGS sequence"/>
</dbReference>
<feature type="transmembrane region" description="Helical" evidence="1">
    <location>
        <begin position="207"/>
        <end position="226"/>
    </location>
</feature>
<feature type="transmembrane region" description="Helical" evidence="1">
    <location>
        <begin position="70"/>
        <end position="92"/>
    </location>
</feature>
<dbReference type="EMBL" id="UGVI01000001">
    <property type="protein sequence ID" value="SUE16338.1"/>
    <property type="molecule type" value="Genomic_DNA"/>
</dbReference>
<gene>
    <name evidence="2" type="ORF">NCTC13296_03216</name>
</gene>
<keyword evidence="1" id="KW-0812">Transmembrane</keyword>
<dbReference type="RefSeq" id="WP_172506073.1">
    <property type="nucleotide sequence ID" value="NZ_LPZN01000004.1"/>
</dbReference>
<sequence length="231" mass="23955">MNTLGTETEPLTPITPDPRGPGSIWAWTGAAAGLAGVVGIQASMAMGAAYDERTAGNAAAIMTEFAGQRTAMLVMHLTLMVSTALLLVFAAGLQRRLRAGTPEFGLVPTVAAFGLVLTSVATLMGTGLDTELLFGLGNTDRMVPEVAVFASHWMGTIPWLWVGAGVSGVAVAVAALRHRAAPRWIGWASIVLGGLTLLLGISPLQYMAGFTGPVWVLVAGVGFALTDRRAR</sequence>
<protein>
    <recommendedName>
        <fullName evidence="4">DUF4386 family protein</fullName>
    </recommendedName>
</protein>
<evidence type="ECO:0008006" key="4">
    <source>
        <dbReference type="Google" id="ProtNLM"/>
    </source>
</evidence>
<reference evidence="2 3" key="1">
    <citation type="submission" date="2018-06" db="EMBL/GenBank/DDBJ databases">
        <authorList>
            <consortium name="Pathogen Informatics"/>
            <person name="Doyle S."/>
        </authorList>
    </citation>
    <scope>NUCLEOTIDE SEQUENCE [LARGE SCALE GENOMIC DNA]</scope>
    <source>
        <strain evidence="2 3">NCTC13296</strain>
    </source>
</reference>
<feature type="transmembrane region" description="Helical" evidence="1">
    <location>
        <begin position="184"/>
        <end position="201"/>
    </location>
</feature>
<organism evidence="2 3">
    <name type="scientific">Rhodococcus gordoniae</name>
    <dbReference type="NCBI Taxonomy" id="223392"/>
    <lineage>
        <taxon>Bacteria</taxon>
        <taxon>Bacillati</taxon>
        <taxon>Actinomycetota</taxon>
        <taxon>Actinomycetes</taxon>
        <taxon>Mycobacteriales</taxon>
        <taxon>Nocardiaceae</taxon>
        <taxon>Rhodococcus</taxon>
    </lineage>
</organism>
<proteinExistence type="predicted"/>
<accession>A0A379M4A0</accession>
<name>A0A379M4A0_9NOCA</name>
<evidence type="ECO:0000313" key="2">
    <source>
        <dbReference type="EMBL" id="SUE16338.1"/>
    </source>
</evidence>
<evidence type="ECO:0000256" key="1">
    <source>
        <dbReference type="SAM" id="Phobius"/>
    </source>
</evidence>
<feature type="transmembrane region" description="Helical" evidence="1">
    <location>
        <begin position="104"/>
        <end position="124"/>
    </location>
</feature>
<feature type="transmembrane region" description="Helical" evidence="1">
    <location>
        <begin position="24"/>
        <end position="50"/>
    </location>
</feature>
<keyword evidence="3" id="KW-1185">Reference proteome</keyword>
<evidence type="ECO:0000313" key="3">
    <source>
        <dbReference type="Proteomes" id="UP000254569"/>
    </source>
</evidence>
<keyword evidence="1" id="KW-1133">Transmembrane helix</keyword>
<keyword evidence="1" id="KW-0472">Membrane</keyword>
<dbReference type="AlphaFoldDB" id="A0A379M4A0"/>